<gene>
    <name evidence="3" type="ORF">D6850_01035</name>
</gene>
<organism evidence="3 4">
    <name type="scientific">Roseovarius spongiae</name>
    <dbReference type="NCBI Taxonomy" id="2320272"/>
    <lineage>
        <taxon>Bacteria</taxon>
        <taxon>Pseudomonadati</taxon>
        <taxon>Pseudomonadota</taxon>
        <taxon>Alphaproteobacteria</taxon>
        <taxon>Rhodobacterales</taxon>
        <taxon>Roseobacteraceae</taxon>
        <taxon>Roseovarius</taxon>
    </lineage>
</organism>
<dbReference type="RefSeq" id="WP_121163137.1">
    <property type="nucleotide sequence ID" value="NZ_RAPE01000001.1"/>
</dbReference>
<proteinExistence type="predicted"/>
<sequence length="208" mass="21716">MINILRTALSAIAILTATSASAVTVLDQDYSGASQSGSAGASVAPWFGRAQTFTVGVAGTLSRIEFLLSVPDRSVETIDILSTVAGAPVGGTPANPTVVGTAGGVNVGGWASFDVLSMGISVAVGDVLAFKIWNGYRISTDPIYFGAQTYFYNNGVGGGYDWKTVDDNAIFRTYVEDGTVPVPLPATLPLLVTGFGMLALWRRRQTRV</sequence>
<dbReference type="EMBL" id="RAPE01000001">
    <property type="protein sequence ID" value="RKF16183.1"/>
    <property type="molecule type" value="Genomic_DNA"/>
</dbReference>
<keyword evidence="1" id="KW-0812">Transmembrane</keyword>
<keyword evidence="1" id="KW-0472">Membrane</keyword>
<feature type="transmembrane region" description="Helical" evidence="1">
    <location>
        <begin position="182"/>
        <end position="201"/>
    </location>
</feature>
<accession>A0A3A8AVB0</accession>
<evidence type="ECO:0000313" key="4">
    <source>
        <dbReference type="Proteomes" id="UP000281128"/>
    </source>
</evidence>
<dbReference type="AlphaFoldDB" id="A0A3A8AVB0"/>
<evidence type="ECO:0008006" key="5">
    <source>
        <dbReference type="Google" id="ProtNLM"/>
    </source>
</evidence>
<dbReference type="Proteomes" id="UP000281128">
    <property type="component" value="Unassembled WGS sequence"/>
</dbReference>
<evidence type="ECO:0000313" key="3">
    <source>
        <dbReference type="EMBL" id="RKF16183.1"/>
    </source>
</evidence>
<keyword evidence="2" id="KW-0732">Signal</keyword>
<name>A0A3A8AVB0_9RHOB</name>
<evidence type="ECO:0000256" key="2">
    <source>
        <dbReference type="SAM" id="SignalP"/>
    </source>
</evidence>
<keyword evidence="1" id="KW-1133">Transmembrane helix</keyword>
<keyword evidence="4" id="KW-1185">Reference proteome</keyword>
<protein>
    <recommendedName>
        <fullName evidence="5">VPLPA-CTERM sorting domain-containing protein</fullName>
    </recommendedName>
</protein>
<feature type="chain" id="PRO_5017287712" description="VPLPA-CTERM sorting domain-containing protein" evidence="2">
    <location>
        <begin position="23"/>
        <end position="208"/>
    </location>
</feature>
<feature type="signal peptide" evidence="2">
    <location>
        <begin position="1"/>
        <end position="22"/>
    </location>
</feature>
<evidence type="ECO:0000256" key="1">
    <source>
        <dbReference type="SAM" id="Phobius"/>
    </source>
</evidence>
<comment type="caution">
    <text evidence="3">The sequence shown here is derived from an EMBL/GenBank/DDBJ whole genome shotgun (WGS) entry which is preliminary data.</text>
</comment>
<reference evidence="3 4" key="1">
    <citation type="submission" date="2018-09" db="EMBL/GenBank/DDBJ databases">
        <title>Roseovarius spongiae sp. nov., isolated from a marine sponge.</title>
        <authorList>
            <person name="Zhuang L."/>
            <person name="Luo L."/>
        </authorList>
    </citation>
    <scope>NUCLEOTIDE SEQUENCE [LARGE SCALE GENOMIC DNA]</scope>
    <source>
        <strain evidence="3 4">HN-E21</strain>
    </source>
</reference>